<evidence type="ECO:0000256" key="12">
    <source>
        <dbReference type="SAM" id="Phobius"/>
    </source>
</evidence>
<evidence type="ECO:0000256" key="7">
    <source>
        <dbReference type="ARBA" id="ARBA00022688"/>
    </source>
</evidence>
<keyword evidence="14" id="KW-1185">Reference proteome</keyword>
<dbReference type="Proteomes" id="UP000297855">
    <property type="component" value="Unassembled WGS sequence"/>
</dbReference>
<comment type="cofactor">
    <cofactor evidence="1">
        <name>Mg(2+)</name>
        <dbReference type="ChEBI" id="CHEBI:18420"/>
    </cofactor>
</comment>
<proteinExistence type="inferred from homology"/>
<keyword evidence="4" id="KW-1003">Cell membrane</keyword>
<keyword evidence="8 12" id="KW-0812">Transmembrane</keyword>
<keyword evidence="6 13" id="KW-0808">Transferase</keyword>
<protein>
    <recommendedName>
        <fullName evidence="11">4-hydroxybenzoate polyprenyltransferase</fullName>
        <ecNumber evidence="11">2.5.1.39</ecNumber>
    </recommendedName>
</protein>
<dbReference type="EC" id="2.5.1.39" evidence="11"/>
<dbReference type="NCBIfam" id="TIGR01475">
    <property type="entry name" value="ubiA_other"/>
    <property type="match status" value="1"/>
</dbReference>
<dbReference type="GO" id="GO:0005886">
    <property type="term" value="C:plasma membrane"/>
    <property type="evidence" value="ECO:0007669"/>
    <property type="project" value="TreeGrafter"/>
</dbReference>
<comment type="caution">
    <text evidence="13">The sequence shown here is derived from an EMBL/GenBank/DDBJ whole genome shotgun (WGS) entry which is preliminary data.</text>
</comment>
<dbReference type="FunFam" id="1.10.357.140:FF:000008">
    <property type="entry name" value="4-hydroxybenzoate octaprenyltransferase"/>
    <property type="match status" value="1"/>
</dbReference>
<dbReference type="GO" id="GO:0006744">
    <property type="term" value="P:ubiquinone biosynthetic process"/>
    <property type="evidence" value="ECO:0007669"/>
    <property type="project" value="UniProtKB-KW"/>
</dbReference>
<evidence type="ECO:0000256" key="6">
    <source>
        <dbReference type="ARBA" id="ARBA00022679"/>
    </source>
</evidence>
<dbReference type="EMBL" id="RQEV01000009">
    <property type="protein sequence ID" value="TGK18883.1"/>
    <property type="molecule type" value="Genomic_DNA"/>
</dbReference>
<keyword evidence="7" id="KW-0831">Ubiquinone biosynthesis</keyword>
<evidence type="ECO:0000256" key="8">
    <source>
        <dbReference type="ARBA" id="ARBA00022692"/>
    </source>
</evidence>
<evidence type="ECO:0000256" key="5">
    <source>
        <dbReference type="ARBA" id="ARBA00022519"/>
    </source>
</evidence>
<dbReference type="Gene3D" id="1.20.120.1780">
    <property type="entry name" value="UbiA prenyltransferase"/>
    <property type="match status" value="1"/>
</dbReference>
<comment type="subcellular location">
    <subcellularLocation>
        <location evidence="2">Membrane</location>
        <topology evidence="2">Multi-pass membrane protein</topology>
    </subcellularLocation>
</comment>
<organism evidence="13 14">
    <name type="scientific">Leptospira fluminis</name>
    <dbReference type="NCBI Taxonomy" id="2484979"/>
    <lineage>
        <taxon>Bacteria</taxon>
        <taxon>Pseudomonadati</taxon>
        <taxon>Spirochaetota</taxon>
        <taxon>Spirochaetia</taxon>
        <taxon>Leptospirales</taxon>
        <taxon>Leptospiraceae</taxon>
        <taxon>Leptospira</taxon>
    </lineage>
</organism>
<accession>A0A4R9GRA5</accession>
<comment type="similarity">
    <text evidence="3">Belongs to the UbiA prenyltransferase family.</text>
</comment>
<evidence type="ECO:0000256" key="4">
    <source>
        <dbReference type="ARBA" id="ARBA00022475"/>
    </source>
</evidence>
<dbReference type="GO" id="GO:0008412">
    <property type="term" value="F:4-hydroxybenzoate polyprenyltransferase activity"/>
    <property type="evidence" value="ECO:0007669"/>
    <property type="project" value="UniProtKB-EC"/>
</dbReference>
<name>A0A4R9GRA5_9LEPT</name>
<evidence type="ECO:0000313" key="14">
    <source>
        <dbReference type="Proteomes" id="UP000297855"/>
    </source>
</evidence>
<keyword evidence="9 12" id="KW-1133">Transmembrane helix</keyword>
<dbReference type="PANTHER" id="PTHR11048:SF28">
    <property type="entry name" value="4-HYDROXYBENZOATE POLYPRENYLTRANSFERASE, MITOCHONDRIAL"/>
    <property type="match status" value="1"/>
</dbReference>
<gene>
    <name evidence="13" type="ORF">EHO61_08175</name>
</gene>
<feature type="transmembrane region" description="Helical" evidence="12">
    <location>
        <begin position="51"/>
        <end position="72"/>
    </location>
</feature>
<evidence type="ECO:0000256" key="2">
    <source>
        <dbReference type="ARBA" id="ARBA00004141"/>
    </source>
</evidence>
<evidence type="ECO:0000256" key="10">
    <source>
        <dbReference type="ARBA" id="ARBA00023136"/>
    </source>
</evidence>
<dbReference type="Gene3D" id="1.10.357.140">
    <property type="entry name" value="UbiA prenyltransferase"/>
    <property type="match status" value="1"/>
</dbReference>
<dbReference type="InterPro" id="IPR006371">
    <property type="entry name" value="Polyprenyltransferase_UbiA-li"/>
</dbReference>
<evidence type="ECO:0000313" key="13">
    <source>
        <dbReference type="EMBL" id="TGK18883.1"/>
    </source>
</evidence>
<feature type="transmembrane region" description="Helical" evidence="12">
    <location>
        <begin position="169"/>
        <end position="191"/>
    </location>
</feature>
<dbReference type="PANTHER" id="PTHR11048">
    <property type="entry name" value="PRENYLTRANSFERASES"/>
    <property type="match status" value="1"/>
</dbReference>
<dbReference type="RefSeq" id="WP_135813150.1">
    <property type="nucleotide sequence ID" value="NZ_RQEV01000009.1"/>
</dbReference>
<keyword evidence="5" id="KW-0997">Cell inner membrane</keyword>
<feature type="transmembrane region" description="Helical" evidence="12">
    <location>
        <begin position="21"/>
        <end position="39"/>
    </location>
</feature>
<evidence type="ECO:0000256" key="9">
    <source>
        <dbReference type="ARBA" id="ARBA00022989"/>
    </source>
</evidence>
<evidence type="ECO:0000256" key="11">
    <source>
        <dbReference type="ARBA" id="ARBA00034524"/>
    </source>
</evidence>
<dbReference type="CDD" id="cd13959">
    <property type="entry name" value="PT_UbiA_COQ2"/>
    <property type="match status" value="1"/>
</dbReference>
<dbReference type="InterPro" id="IPR039653">
    <property type="entry name" value="Prenyltransferase"/>
</dbReference>
<sequence>MISSVLDILGKYGRFVKFSHTLFALPFAGIAFILAFLRTPGLTLGEWGMKFFWILVCMIGARSAAMGFNRWADRGFDSKNPRTANREIPAGKISDVAAIVFVLLAALLFFVGSWFLNSLSFYLAAPTLFLLLTYSYTKRFTFLCHFYLGLSIGLAPLATWIALREEFSWIPVLWTLGLAFNLAGFDILYALQDRDFDEREGLHSVPVFFGLENSLWISRLSHVLSLCFLAWAGYESGLSGIFWIFWFATGFLMAGEQWIARKNEDGIFPPAFYGIHSWISVVLFAGILLEKSREIADSVRQLGI</sequence>
<dbReference type="InterPro" id="IPR044878">
    <property type="entry name" value="UbiA_sf"/>
</dbReference>
<keyword evidence="10 12" id="KW-0472">Membrane</keyword>
<dbReference type="OrthoDB" id="9782418at2"/>
<feature type="transmembrane region" description="Helical" evidence="12">
    <location>
        <begin position="144"/>
        <end position="163"/>
    </location>
</feature>
<dbReference type="AlphaFoldDB" id="A0A4R9GRA5"/>
<evidence type="ECO:0000256" key="1">
    <source>
        <dbReference type="ARBA" id="ARBA00001946"/>
    </source>
</evidence>
<evidence type="ECO:0000256" key="3">
    <source>
        <dbReference type="ARBA" id="ARBA00005985"/>
    </source>
</evidence>
<feature type="transmembrane region" description="Helical" evidence="12">
    <location>
        <begin position="271"/>
        <end position="289"/>
    </location>
</feature>
<feature type="transmembrane region" description="Helical" evidence="12">
    <location>
        <begin position="121"/>
        <end position="137"/>
    </location>
</feature>
<dbReference type="FunFam" id="1.20.120.1780:FF:000001">
    <property type="entry name" value="4-hydroxybenzoate octaprenyltransferase"/>
    <property type="match status" value="1"/>
</dbReference>
<feature type="transmembrane region" description="Helical" evidence="12">
    <location>
        <begin position="93"/>
        <end position="115"/>
    </location>
</feature>
<dbReference type="Pfam" id="PF01040">
    <property type="entry name" value="UbiA"/>
    <property type="match status" value="1"/>
</dbReference>
<reference evidence="13" key="1">
    <citation type="journal article" date="2019" name="PLoS Negl. Trop. Dis.">
        <title>Revisiting the worldwide diversity of Leptospira species in the environment.</title>
        <authorList>
            <person name="Vincent A.T."/>
            <person name="Schiettekatte O."/>
            <person name="Bourhy P."/>
            <person name="Veyrier F.J."/>
            <person name="Picardeau M."/>
        </authorList>
    </citation>
    <scope>NUCLEOTIDE SEQUENCE [LARGE SCALE GENOMIC DNA]</scope>
    <source>
        <strain evidence="13">SCS5</strain>
    </source>
</reference>
<dbReference type="InterPro" id="IPR000537">
    <property type="entry name" value="UbiA_prenyltransferase"/>
</dbReference>